<reference evidence="1 2" key="1">
    <citation type="journal article" date="2019" name="Sci. Rep.">
        <title>Orb-weaving spider Araneus ventricosus genome elucidates the spidroin gene catalogue.</title>
        <authorList>
            <person name="Kono N."/>
            <person name="Nakamura H."/>
            <person name="Ohtoshi R."/>
            <person name="Moran D.A.P."/>
            <person name="Shinohara A."/>
            <person name="Yoshida Y."/>
            <person name="Fujiwara M."/>
            <person name="Mori M."/>
            <person name="Tomita M."/>
            <person name="Arakawa K."/>
        </authorList>
    </citation>
    <scope>NUCLEOTIDE SEQUENCE [LARGE SCALE GENOMIC DNA]</scope>
</reference>
<gene>
    <name evidence="1" type="ORF">AVEN_242748_1</name>
</gene>
<organism evidence="1 2">
    <name type="scientific">Araneus ventricosus</name>
    <name type="common">Orbweaver spider</name>
    <name type="synonym">Epeira ventricosa</name>
    <dbReference type="NCBI Taxonomy" id="182803"/>
    <lineage>
        <taxon>Eukaryota</taxon>
        <taxon>Metazoa</taxon>
        <taxon>Ecdysozoa</taxon>
        <taxon>Arthropoda</taxon>
        <taxon>Chelicerata</taxon>
        <taxon>Arachnida</taxon>
        <taxon>Araneae</taxon>
        <taxon>Araneomorphae</taxon>
        <taxon>Entelegynae</taxon>
        <taxon>Araneoidea</taxon>
        <taxon>Araneidae</taxon>
        <taxon>Araneus</taxon>
    </lineage>
</organism>
<dbReference type="EMBL" id="BGPR01022898">
    <property type="protein sequence ID" value="GBN89641.1"/>
    <property type="molecule type" value="Genomic_DNA"/>
</dbReference>
<evidence type="ECO:0000313" key="2">
    <source>
        <dbReference type="Proteomes" id="UP000499080"/>
    </source>
</evidence>
<protein>
    <submittedName>
        <fullName evidence="1">Uncharacterized protein</fullName>
    </submittedName>
</protein>
<accession>A0A4Y2SP51</accession>
<evidence type="ECO:0000313" key="1">
    <source>
        <dbReference type="EMBL" id="GBN89641.1"/>
    </source>
</evidence>
<comment type="caution">
    <text evidence="1">The sequence shown here is derived from an EMBL/GenBank/DDBJ whole genome shotgun (WGS) entry which is preliminary data.</text>
</comment>
<sequence>MQPPPPFCRCTTCHRKWAQRATPPLLCHRVDESLLTYTAASHPPPDKEVQGVLLLDRQTQRHVGRHQEEQKLQCNMVSQTTFRGRKSQKTHGISKEEDWTRGRPLLGLHVSQILIRVTFSYGVTLTYSFMRRLWTHRRIS</sequence>
<name>A0A4Y2SP51_ARAVE</name>
<dbReference type="Proteomes" id="UP000499080">
    <property type="component" value="Unassembled WGS sequence"/>
</dbReference>
<keyword evidence="2" id="KW-1185">Reference proteome</keyword>
<proteinExistence type="predicted"/>
<dbReference type="AlphaFoldDB" id="A0A4Y2SP51"/>